<keyword evidence="4" id="KW-0694">RNA-binding</keyword>
<evidence type="ECO:0000256" key="1">
    <source>
        <dbReference type="ARBA" id="ARBA00022490"/>
    </source>
</evidence>
<evidence type="ECO:0000259" key="5">
    <source>
        <dbReference type="SMART" id="SM00849"/>
    </source>
</evidence>
<dbReference type="Pfam" id="PF12706">
    <property type="entry name" value="Lactamase_B_2"/>
    <property type="match status" value="1"/>
</dbReference>
<dbReference type="InterPro" id="IPR042173">
    <property type="entry name" value="RNase_J_2"/>
</dbReference>
<dbReference type="SUPFAM" id="SSF56281">
    <property type="entry name" value="Metallo-hydrolase/oxidoreductase"/>
    <property type="match status" value="1"/>
</dbReference>
<dbReference type="EMBL" id="PEVA01000049">
    <property type="protein sequence ID" value="PIV08718.1"/>
    <property type="molecule type" value="Genomic_DNA"/>
</dbReference>
<dbReference type="AlphaFoldDB" id="A0A2M7BTA6"/>
<dbReference type="Pfam" id="PF17770">
    <property type="entry name" value="RNase_J_C"/>
    <property type="match status" value="1"/>
</dbReference>
<evidence type="ECO:0000256" key="4">
    <source>
        <dbReference type="ARBA" id="ARBA00022884"/>
    </source>
</evidence>
<proteinExistence type="predicted"/>
<keyword evidence="2" id="KW-0540">Nuclease</keyword>
<dbReference type="GO" id="GO:0004527">
    <property type="term" value="F:exonuclease activity"/>
    <property type="evidence" value="ECO:0007669"/>
    <property type="project" value="UniProtKB-KW"/>
</dbReference>
<evidence type="ECO:0000256" key="3">
    <source>
        <dbReference type="ARBA" id="ARBA00022839"/>
    </source>
</evidence>
<keyword evidence="3" id="KW-0378">Hydrolase</keyword>
<keyword evidence="3" id="KW-0269">Exonuclease</keyword>
<dbReference type="GO" id="GO:0046872">
    <property type="term" value="F:metal ion binding"/>
    <property type="evidence" value="ECO:0007669"/>
    <property type="project" value="UniProtKB-KW"/>
</dbReference>
<evidence type="ECO:0000313" key="6">
    <source>
        <dbReference type="EMBL" id="PIV08718.1"/>
    </source>
</evidence>
<dbReference type="GO" id="GO:0003723">
    <property type="term" value="F:RNA binding"/>
    <property type="evidence" value="ECO:0007669"/>
    <property type="project" value="UniProtKB-KW"/>
</dbReference>
<dbReference type="NCBIfam" id="TIGR00649">
    <property type="entry name" value="MG423"/>
    <property type="match status" value="1"/>
</dbReference>
<dbReference type="PANTHER" id="PTHR43694">
    <property type="entry name" value="RIBONUCLEASE J"/>
    <property type="match status" value="1"/>
</dbReference>
<gene>
    <name evidence="6" type="ORF">COS52_01215</name>
</gene>
<protein>
    <submittedName>
        <fullName evidence="6">Ribonuclease J</fullName>
    </submittedName>
</protein>
<dbReference type="Gene3D" id="3.10.20.580">
    <property type="match status" value="1"/>
</dbReference>
<reference evidence="7" key="1">
    <citation type="submission" date="2017-09" db="EMBL/GenBank/DDBJ databases">
        <title>Depth-based differentiation of microbial function through sediment-hosted aquifers and enrichment of novel symbionts in the deep terrestrial subsurface.</title>
        <authorList>
            <person name="Probst A.J."/>
            <person name="Ladd B."/>
            <person name="Jarett J.K."/>
            <person name="Geller-Mcgrath D.E."/>
            <person name="Sieber C.M.K."/>
            <person name="Emerson J.B."/>
            <person name="Anantharaman K."/>
            <person name="Thomas B.C."/>
            <person name="Malmstrom R."/>
            <person name="Stieglmeier M."/>
            <person name="Klingl A."/>
            <person name="Woyke T."/>
            <person name="Ryan C.M."/>
            <person name="Banfield J.F."/>
        </authorList>
    </citation>
    <scope>NUCLEOTIDE SEQUENCE [LARGE SCALE GENOMIC DNA]</scope>
</reference>
<name>A0A2M7BTA6_9BACT</name>
<dbReference type="Proteomes" id="UP000230119">
    <property type="component" value="Unassembled WGS sequence"/>
</dbReference>
<dbReference type="InterPro" id="IPR004613">
    <property type="entry name" value="RNase_J"/>
</dbReference>
<evidence type="ECO:0000256" key="2">
    <source>
        <dbReference type="ARBA" id="ARBA00022722"/>
    </source>
</evidence>
<dbReference type="InterPro" id="IPR055132">
    <property type="entry name" value="RNase_J_b_CASP"/>
</dbReference>
<dbReference type="PANTHER" id="PTHR43694:SF1">
    <property type="entry name" value="RIBONUCLEASE J"/>
    <property type="match status" value="1"/>
</dbReference>
<dbReference type="InterPro" id="IPR036866">
    <property type="entry name" value="RibonucZ/Hydroxyglut_hydro"/>
</dbReference>
<organism evidence="6 7">
    <name type="scientific">Candidatus Roizmanbacteria bacterium CG03_land_8_20_14_0_80_39_12</name>
    <dbReference type="NCBI Taxonomy" id="1974847"/>
    <lineage>
        <taxon>Bacteria</taxon>
        <taxon>Candidatus Roizmaniibacteriota</taxon>
    </lineage>
</organism>
<dbReference type="SMART" id="SM00849">
    <property type="entry name" value="Lactamase_B"/>
    <property type="match status" value="1"/>
</dbReference>
<dbReference type="Gene3D" id="3.60.15.10">
    <property type="entry name" value="Ribonuclease Z/Hydroxyacylglutathione hydrolase-like"/>
    <property type="match status" value="1"/>
</dbReference>
<evidence type="ECO:0000313" key="7">
    <source>
        <dbReference type="Proteomes" id="UP000230119"/>
    </source>
</evidence>
<feature type="domain" description="Metallo-beta-lactamase" evidence="5">
    <location>
        <begin position="16"/>
        <end position="225"/>
    </location>
</feature>
<dbReference type="Gene3D" id="3.40.50.10710">
    <property type="entry name" value="Metallo-hydrolase/oxidoreductase"/>
    <property type="match status" value="1"/>
</dbReference>
<dbReference type="InterPro" id="IPR041636">
    <property type="entry name" value="RNase_J_C"/>
</dbReference>
<comment type="caution">
    <text evidence="6">The sequence shown here is derived from an EMBL/GenBank/DDBJ whole genome shotgun (WGS) entry which is preliminary data.</text>
</comment>
<sequence>MYTLRFVPLGGVVDVTKNMYVYELYKDSILQDILIVDCGIGFPHEKELGVDFVIPDISYLLEKDPTSPEGLRRASKIRAILLTHGHEDHISALPFHYEDLGRPPIYTYKLTAAFVANKCKEFNLPIDIKVVEYGKHYQFGEFTVEFIPVTHSIPDTTHILIGSPVGTMYHGSDFKLDTTPVYGVPPDFYRITKAGHEGVLCLMSDCLGVMREGLTQSEAIVGQTFEDEMRKTKGKFVMTTFSSNISRIRQCVEAAIKFNRKIIFLGRSMRDNTRIAKEINYLPIPAQFLGKEEEVMQLPPNKVCLIVAGSQGQYGSALSKLANKQNEYVKIKVGDKVVISSDPIPGNENEVYSLVEELSLQGAHVVYSDIADQLHASGHGNQEDLKLLMRFTNPTYFIPIGGTIRHQQEYRSLAGDLGFDENKVLCLNEGQTVVFQKGKAERGTDVDTKSIYVDAYGVGDVGNMVLRDRKTLSSDGMVICFLALTKEARLVTRPKFVSNGFVLQQNEKDLFEKATVIVEATMKPTNAPVSDFSGIKRNIISKLENFFYKQRGRKPLIVVETLEI</sequence>
<accession>A0A2M7BTA6</accession>
<dbReference type="CDD" id="cd07714">
    <property type="entry name" value="RNaseJ_MBL-fold"/>
    <property type="match status" value="1"/>
</dbReference>
<dbReference type="InterPro" id="IPR001279">
    <property type="entry name" value="Metallo-B-lactamas"/>
</dbReference>
<keyword evidence="1" id="KW-0963">Cytoplasm</keyword>
<dbReference type="Pfam" id="PF22505">
    <property type="entry name" value="RNase_J_b_CASP"/>
    <property type="match status" value="1"/>
</dbReference>